<dbReference type="Pfam" id="PF04087">
    <property type="entry name" value="DUF389"/>
    <property type="match status" value="1"/>
</dbReference>
<feature type="region of interest" description="Disordered" evidence="1">
    <location>
        <begin position="93"/>
        <end position="112"/>
    </location>
</feature>
<dbReference type="EMBL" id="JACCFI010000001">
    <property type="protein sequence ID" value="NYG21834.1"/>
    <property type="molecule type" value="Genomic_DNA"/>
</dbReference>
<keyword evidence="2" id="KW-0472">Membrane</keyword>
<evidence type="ECO:0000256" key="1">
    <source>
        <dbReference type="SAM" id="MobiDB-lite"/>
    </source>
</evidence>
<dbReference type="Proteomes" id="UP000549066">
    <property type="component" value="Unassembled WGS sequence"/>
</dbReference>
<dbReference type="InterPro" id="IPR005240">
    <property type="entry name" value="DUF389"/>
</dbReference>
<keyword evidence="4" id="KW-1185">Reference proteome</keyword>
<dbReference type="RefSeq" id="WP_218889910.1">
    <property type="nucleotide sequence ID" value="NZ_JACCFI010000001.1"/>
</dbReference>
<reference evidence="3 4" key="1">
    <citation type="submission" date="2020-07" db="EMBL/GenBank/DDBJ databases">
        <title>Sequencing the genomes of 1000 actinobacteria strains.</title>
        <authorList>
            <person name="Klenk H.-P."/>
        </authorList>
    </citation>
    <scope>NUCLEOTIDE SEQUENCE [LARGE SCALE GENOMIC DNA]</scope>
    <source>
        <strain evidence="3 4">DSM 8598</strain>
    </source>
</reference>
<keyword evidence="2" id="KW-1133">Transmembrane helix</keyword>
<feature type="transmembrane region" description="Helical" evidence="2">
    <location>
        <begin position="40"/>
        <end position="57"/>
    </location>
</feature>
<name>A0A852X2Z3_9MICO</name>
<accession>A0A852X2Z3</accession>
<proteinExistence type="predicted"/>
<feature type="region of interest" description="Disordered" evidence="1">
    <location>
        <begin position="1"/>
        <end position="22"/>
    </location>
</feature>
<feature type="compositionally biased region" description="Basic residues" evidence="1">
    <location>
        <begin position="1"/>
        <end position="11"/>
    </location>
</feature>
<comment type="caution">
    <text evidence="3">The sequence shown here is derived from an EMBL/GenBank/DDBJ whole genome shotgun (WGS) entry which is preliminary data.</text>
</comment>
<evidence type="ECO:0000313" key="4">
    <source>
        <dbReference type="Proteomes" id="UP000549066"/>
    </source>
</evidence>
<evidence type="ECO:0000313" key="3">
    <source>
        <dbReference type="EMBL" id="NYG21834.1"/>
    </source>
</evidence>
<sequence>MGCRSAARRTPRPLIRAARPPGHPLATSHPLTEFIWEPGPLSYVVGFLAGIAGVLSLTSAKSGALIGVLISVTTIPADAAIAIGIAAGEWGRPAAPPCSCSSTSSPSSRAGC</sequence>
<feature type="transmembrane region" description="Helical" evidence="2">
    <location>
        <begin position="64"/>
        <end position="87"/>
    </location>
</feature>
<dbReference type="AlphaFoldDB" id="A0A852X2Z3"/>
<evidence type="ECO:0000256" key="2">
    <source>
        <dbReference type="SAM" id="Phobius"/>
    </source>
</evidence>
<feature type="compositionally biased region" description="Low complexity" evidence="1">
    <location>
        <begin position="97"/>
        <end position="112"/>
    </location>
</feature>
<keyword evidence="2" id="KW-0812">Transmembrane</keyword>
<organism evidence="3 4">
    <name type="scientific">Agromyces hippuratus</name>
    <dbReference type="NCBI Taxonomy" id="286438"/>
    <lineage>
        <taxon>Bacteria</taxon>
        <taxon>Bacillati</taxon>
        <taxon>Actinomycetota</taxon>
        <taxon>Actinomycetes</taxon>
        <taxon>Micrococcales</taxon>
        <taxon>Microbacteriaceae</taxon>
        <taxon>Agromyces</taxon>
    </lineage>
</organism>
<gene>
    <name evidence="3" type="ORF">BJY17_002581</name>
</gene>
<protein>
    <submittedName>
        <fullName evidence="3">Uncharacterized protein</fullName>
    </submittedName>
</protein>